<evidence type="ECO:0000256" key="2">
    <source>
        <dbReference type="ARBA" id="ARBA00022942"/>
    </source>
</evidence>
<dbReference type="InterPro" id="IPR000717">
    <property type="entry name" value="PCI_dom"/>
</dbReference>
<evidence type="ECO:0000256" key="1">
    <source>
        <dbReference type="ARBA" id="ARBA00007912"/>
    </source>
</evidence>
<dbReference type="Pfam" id="PF08375">
    <property type="entry name" value="Rpn3_C"/>
    <property type="match status" value="1"/>
</dbReference>
<dbReference type="InterPro" id="IPR057985">
    <property type="entry name" value="TPR_PSMD3_N"/>
</dbReference>
<keyword evidence="2" id="KW-0647">Proteasome</keyword>
<evidence type="ECO:0000256" key="3">
    <source>
        <dbReference type="SAM" id="MobiDB-lite"/>
    </source>
</evidence>
<dbReference type="InterPro" id="IPR050756">
    <property type="entry name" value="CSN3"/>
</dbReference>
<reference evidence="5" key="1">
    <citation type="submission" date="2021-01" db="EMBL/GenBank/DDBJ databases">
        <authorList>
            <person name="Corre E."/>
            <person name="Pelletier E."/>
            <person name="Niang G."/>
            <person name="Scheremetjew M."/>
            <person name="Finn R."/>
            <person name="Kale V."/>
            <person name="Holt S."/>
            <person name="Cochrane G."/>
            <person name="Meng A."/>
            <person name="Brown T."/>
            <person name="Cohen L."/>
        </authorList>
    </citation>
    <scope>NUCLEOTIDE SEQUENCE</scope>
    <source>
        <strain evidence="5">SAG 11-49</strain>
    </source>
</reference>
<dbReference type="EMBL" id="HBFB01010679">
    <property type="protein sequence ID" value="CAD8673914.1"/>
    <property type="molecule type" value="Transcribed_RNA"/>
</dbReference>
<dbReference type="GO" id="GO:0030234">
    <property type="term" value="F:enzyme regulator activity"/>
    <property type="evidence" value="ECO:0007669"/>
    <property type="project" value="InterPro"/>
</dbReference>
<dbReference type="Pfam" id="PF01399">
    <property type="entry name" value="PCI"/>
    <property type="match status" value="1"/>
</dbReference>
<organism evidence="5">
    <name type="scientific">Chlamydomonas leiostraca</name>
    <dbReference type="NCBI Taxonomy" id="1034604"/>
    <lineage>
        <taxon>Eukaryota</taxon>
        <taxon>Viridiplantae</taxon>
        <taxon>Chlorophyta</taxon>
        <taxon>core chlorophytes</taxon>
        <taxon>Chlorophyceae</taxon>
        <taxon>CS clade</taxon>
        <taxon>Chlamydomonadales</taxon>
        <taxon>Chlamydomonadaceae</taxon>
        <taxon>Chlamydomonas</taxon>
    </lineage>
</organism>
<feature type="domain" description="PCI" evidence="4">
    <location>
        <begin position="248"/>
        <end position="426"/>
    </location>
</feature>
<proteinExistence type="inferred from homology"/>
<dbReference type="GO" id="GO:0008541">
    <property type="term" value="C:proteasome regulatory particle, lid subcomplex"/>
    <property type="evidence" value="ECO:0007669"/>
    <property type="project" value="TreeGrafter"/>
</dbReference>
<dbReference type="SMART" id="SM00088">
    <property type="entry name" value="PINT"/>
    <property type="match status" value="1"/>
</dbReference>
<comment type="similarity">
    <text evidence="1">Belongs to the proteasome subunit S3 family.</text>
</comment>
<dbReference type="SMART" id="SM00753">
    <property type="entry name" value="PAM"/>
    <property type="match status" value="1"/>
</dbReference>
<evidence type="ECO:0000259" key="4">
    <source>
        <dbReference type="PROSITE" id="PS50250"/>
    </source>
</evidence>
<dbReference type="Gene3D" id="1.25.40.570">
    <property type="match status" value="1"/>
</dbReference>
<dbReference type="GO" id="GO:0042176">
    <property type="term" value="P:regulation of protein catabolic process"/>
    <property type="evidence" value="ECO:0007669"/>
    <property type="project" value="InterPro"/>
</dbReference>
<feature type="region of interest" description="Disordered" evidence="3">
    <location>
        <begin position="1"/>
        <end position="27"/>
    </location>
</feature>
<dbReference type="PANTHER" id="PTHR10758">
    <property type="entry name" value="26S PROTEASOME NON-ATPASE REGULATORY SUBUNIT 3/COP9 SIGNALOSOME COMPLEX SUBUNIT 3"/>
    <property type="match status" value="1"/>
</dbReference>
<dbReference type="AlphaFoldDB" id="A0A7S0WN74"/>
<dbReference type="Pfam" id="PF25573">
    <property type="entry name" value="TPR_PSMD3_N"/>
    <property type="match status" value="1"/>
</dbReference>
<accession>A0A7S0WN74</accession>
<dbReference type="PROSITE" id="PS50250">
    <property type="entry name" value="PCI"/>
    <property type="match status" value="1"/>
</dbReference>
<dbReference type="GO" id="GO:0006511">
    <property type="term" value="P:ubiquitin-dependent protein catabolic process"/>
    <property type="evidence" value="ECO:0007669"/>
    <property type="project" value="TreeGrafter"/>
</dbReference>
<evidence type="ECO:0000313" key="5">
    <source>
        <dbReference type="EMBL" id="CAD8673914.1"/>
    </source>
</evidence>
<dbReference type="InterPro" id="IPR036390">
    <property type="entry name" value="WH_DNA-bd_sf"/>
</dbReference>
<protein>
    <recommendedName>
        <fullName evidence="4">PCI domain-containing protein</fullName>
    </recommendedName>
</protein>
<gene>
    <name evidence="5" type="ORF">CLEI1391_LOCUS6069</name>
</gene>
<name>A0A7S0WN74_9CHLO</name>
<dbReference type="InterPro" id="IPR013586">
    <property type="entry name" value="PSMD3_C"/>
</dbReference>
<dbReference type="SUPFAM" id="SSF46785">
    <property type="entry name" value="Winged helix' DNA-binding domain"/>
    <property type="match status" value="1"/>
</dbReference>
<feature type="compositionally biased region" description="Basic and acidic residues" evidence="3">
    <location>
        <begin position="17"/>
        <end position="27"/>
    </location>
</feature>
<sequence>MAEDKMQTDEAPAPAKDATKPEEKPKTVGESLKAVIAVLESATKLKDTRVLSGRVMRLTAAFRKQLTGEALKAFITGSLSADLESKPFLLGHVDKASAGEDVPMQAEDSPAQPAYTESSTPEVELFAFMLVATYLVDKKAYQQLTDVTTRATERLSTFNRRTLDVIAARIYSYHSWGYESQGKLQDIRSTLLALHRTASLRHDSFGQETLLNLLLRNYLHYGLYDQAEKFRSKAVKEEGVWRSHQQYVRYLYYVGRMRAIQLEYSEARDCLQQASRKAPTSALGFRVAADKWLILVRLLLGEVPERVEFAAPGLARALRPYFELTSAVRSGDLVAFGQVEARHSAVFAGDATRNLVTRLHHNVLRTGLRRLSTAYSRISLADVAAKLHLPSAEDAECIVAKAIRDGGIDAVIDREAGAMVSREQQDVYSSAEPAEAFHARVAFCLDLHNEAVKAMRFEPDAHKGRALESAEARAERLAAEAELAQAMEEEGDDY</sequence>
<dbReference type="PANTHER" id="PTHR10758:SF2">
    <property type="entry name" value="26S PROTEASOME NON-ATPASE REGULATORY SUBUNIT 3"/>
    <property type="match status" value="1"/>
</dbReference>